<keyword evidence="4" id="KW-1185">Reference proteome</keyword>
<protein>
    <submittedName>
        <fullName evidence="3">Oligoribonuclease</fullName>
    </submittedName>
</protein>
<organism evidence="3 4">
    <name type="scientific">Marinococcus halophilus</name>
    <dbReference type="NCBI Taxonomy" id="1371"/>
    <lineage>
        <taxon>Bacteria</taxon>
        <taxon>Bacillati</taxon>
        <taxon>Bacillota</taxon>
        <taxon>Bacilli</taxon>
        <taxon>Bacillales</taxon>
        <taxon>Bacillaceae</taxon>
        <taxon>Marinococcus</taxon>
    </lineage>
</organism>
<dbReference type="STRING" id="1371.GCA_900166605_01984"/>
<dbReference type="Gene3D" id="3.10.310.30">
    <property type="match status" value="1"/>
</dbReference>
<reference evidence="3 4" key="1">
    <citation type="submission" date="2019-07" db="EMBL/GenBank/DDBJ databases">
        <title>Whole genome shotgun sequence of Marinococcus halophilus NBRC 102359.</title>
        <authorList>
            <person name="Hosoyama A."/>
            <person name="Uohara A."/>
            <person name="Ohji S."/>
            <person name="Ichikawa N."/>
        </authorList>
    </citation>
    <scope>NUCLEOTIDE SEQUENCE [LARGE SCALE GENOMIC DNA]</scope>
    <source>
        <strain evidence="3 4">NBRC 102359</strain>
    </source>
</reference>
<evidence type="ECO:0000259" key="2">
    <source>
        <dbReference type="Pfam" id="PF02272"/>
    </source>
</evidence>
<dbReference type="AlphaFoldDB" id="A0A510Y4R2"/>
<dbReference type="Proteomes" id="UP000321051">
    <property type="component" value="Unassembled WGS sequence"/>
</dbReference>
<dbReference type="RefSeq" id="WP_094908442.1">
    <property type="nucleotide sequence ID" value="NZ_BJUN01000004.1"/>
</dbReference>
<feature type="domain" description="DHHA1" evidence="2">
    <location>
        <begin position="227"/>
        <end position="314"/>
    </location>
</feature>
<dbReference type="InterPro" id="IPR001667">
    <property type="entry name" value="DDH_dom"/>
</dbReference>
<sequence length="319" mass="35985">MQIFQAIIQTIEQYDKIMIYRHERPDPDALGSQAGLAAWIKKQFPDKQVGTTGENEPSLSFLTTMDEQLTEVDAETLVIVCDTANMARIDGKGWDQGAAVIKIDHHPNEDPYGEPMWVDTKKSSTCEMITELILFAQKSYGWTVPNETARLCYAGLIGDTGRFQFSNTTPNTMRMAAELLAFDFEPGAIYAEMYKNPESLVRLRGEVLQSFTLTEDGAAYMYLTQEMLRKYGITINESSAVINSFADTEGVVAWVFFVEEEQGSYRVRFRSRGPVINQLAVKYRGGGHTMAAGAKAENRQETENIIQALEDICRNWKHR</sequence>
<dbReference type="InterPro" id="IPR038763">
    <property type="entry name" value="DHH_sf"/>
</dbReference>
<dbReference type="Pfam" id="PF01368">
    <property type="entry name" value="DHH"/>
    <property type="match status" value="1"/>
</dbReference>
<dbReference type="InterPro" id="IPR003156">
    <property type="entry name" value="DHHA1_dom"/>
</dbReference>
<name>A0A510Y4R2_MARHA</name>
<comment type="caution">
    <text evidence="3">The sequence shown here is derived from an EMBL/GenBank/DDBJ whole genome shotgun (WGS) entry which is preliminary data.</text>
</comment>
<dbReference type="EMBL" id="BJUN01000004">
    <property type="protein sequence ID" value="GEK58133.1"/>
    <property type="molecule type" value="Genomic_DNA"/>
</dbReference>
<dbReference type="PANTHER" id="PTHR47618:SF1">
    <property type="entry name" value="BIFUNCTIONAL OLIGORIBONUCLEASE AND PAP PHOSPHATASE NRNA"/>
    <property type="match status" value="1"/>
</dbReference>
<gene>
    <name evidence="3" type="ORF">MHA01_10380</name>
</gene>
<dbReference type="SUPFAM" id="SSF64182">
    <property type="entry name" value="DHH phosphoesterases"/>
    <property type="match status" value="1"/>
</dbReference>
<evidence type="ECO:0000313" key="3">
    <source>
        <dbReference type="EMBL" id="GEK58133.1"/>
    </source>
</evidence>
<proteinExistence type="predicted"/>
<dbReference type="Gene3D" id="3.90.1640.10">
    <property type="entry name" value="inorganic pyrophosphatase (n-terminal core)"/>
    <property type="match status" value="1"/>
</dbReference>
<dbReference type="GO" id="GO:0003676">
    <property type="term" value="F:nucleic acid binding"/>
    <property type="evidence" value="ECO:0007669"/>
    <property type="project" value="InterPro"/>
</dbReference>
<dbReference type="OrthoDB" id="9803668at2"/>
<evidence type="ECO:0000259" key="1">
    <source>
        <dbReference type="Pfam" id="PF01368"/>
    </source>
</evidence>
<evidence type="ECO:0000313" key="4">
    <source>
        <dbReference type="Proteomes" id="UP000321051"/>
    </source>
</evidence>
<accession>A0A510Y4R2</accession>
<dbReference type="PANTHER" id="PTHR47618">
    <property type="entry name" value="BIFUNCTIONAL OLIGORIBONUCLEASE AND PAP PHOSPHATASE NRNA"/>
    <property type="match status" value="1"/>
</dbReference>
<dbReference type="Pfam" id="PF02272">
    <property type="entry name" value="DHHA1"/>
    <property type="match status" value="1"/>
</dbReference>
<feature type="domain" description="DDH" evidence="1">
    <location>
        <begin position="16"/>
        <end position="155"/>
    </location>
</feature>
<dbReference type="InterPro" id="IPR051319">
    <property type="entry name" value="Oligoribo/pAp-PDE_c-di-AMP_PDE"/>
</dbReference>